<proteinExistence type="predicted"/>
<sequence length="136" mass="15067">MRWILPVASLSSQRLQLSKLNKMSEYQFVLYLIKANKEAAFRQAFENHNRGPRSTITVHSATSAPAKLGADPQTDALAVIKTNTPLSGAQVDDLFDAIQSAARDLGGSMCPVRDQRGQSVDPNQSKWSKFKKKLHK</sequence>
<feature type="region of interest" description="Disordered" evidence="1">
    <location>
        <begin position="108"/>
        <end position="136"/>
    </location>
</feature>
<dbReference type="GeneID" id="87956063"/>
<gene>
    <name evidence="2" type="ORF">IL334_003932</name>
</gene>
<evidence type="ECO:0000313" key="3">
    <source>
        <dbReference type="Proteomes" id="UP001329825"/>
    </source>
</evidence>
<accession>A0ABZ1CYZ5</accession>
<reference evidence="2 3" key="1">
    <citation type="submission" date="2024-01" db="EMBL/GenBank/DDBJ databases">
        <title>Comparative genomics of Cryptococcus and Kwoniella reveals pathogenesis evolution and contrasting modes of karyotype evolution via chromosome fusion or intercentromeric recombination.</title>
        <authorList>
            <person name="Coelho M.A."/>
            <person name="David-Palma M."/>
            <person name="Shea T."/>
            <person name="Bowers K."/>
            <person name="McGinley-Smith S."/>
            <person name="Mohammad A.W."/>
            <person name="Gnirke A."/>
            <person name="Yurkov A.M."/>
            <person name="Nowrousian M."/>
            <person name="Sun S."/>
            <person name="Cuomo C.A."/>
            <person name="Heitman J."/>
        </authorList>
    </citation>
    <scope>NUCLEOTIDE SEQUENCE [LARGE SCALE GENOMIC DNA]</scope>
    <source>
        <strain evidence="2">CBS 11374</strain>
    </source>
</reference>
<dbReference type="EMBL" id="CP141885">
    <property type="protein sequence ID" value="WRT66967.1"/>
    <property type="molecule type" value="Genomic_DNA"/>
</dbReference>
<name>A0ABZ1CYZ5_9TREE</name>
<keyword evidence="3" id="KW-1185">Reference proteome</keyword>
<evidence type="ECO:0000256" key="1">
    <source>
        <dbReference type="SAM" id="MobiDB-lite"/>
    </source>
</evidence>
<dbReference type="RefSeq" id="XP_062791707.1">
    <property type="nucleotide sequence ID" value="XM_062935656.1"/>
</dbReference>
<protein>
    <submittedName>
        <fullName evidence="2">Uncharacterized protein</fullName>
    </submittedName>
</protein>
<organism evidence="2 3">
    <name type="scientific">Kwoniella shivajii</name>
    <dbReference type="NCBI Taxonomy" id="564305"/>
    <lineage>
        <taxon>Eukaryota</taxon>
        <taxon>Fungi</taxon>
        <taxon>Dikarya</taxon>
        <taxon>Basidiomycota</taxon>
        <taxon>Agaricomycotina</taxon>
        <taxon>Tremellomycetes</taxon>
        <taxon>Tremellales</taxon>
        <taxon>Cryptococcaceae</taxon>
        <taxon>Kwoniella</taxon>
    </lineage>
</organism>
<dbReference type="Proteomes" id="UP001329825">
    <property type="component" value="Chromosome 5"/>
</dbReference>
<evidence type="ECO:0000313" key="2">
    <source>
        <dbReference type="EMBL" id="WRT66967.1"/>
    </source>
</evidence>